<keyword evidence="5 8" id="KW-0812">Transmembrane</keyword>
<dbReference type="AlphaFoldDB" id="A0A7M7HFG4"/>
<dbReference type="Proteomes" id="UP000007110">
    <property type="component" value="Unassembled WGS sequence"/>
</dbReference>
<keyword evidence="4 8" id="KW-0808">Transferase</keyword>
<name>A0A7M7HFG4_STRPU</name>
<reference evidence="10" key="2">
    <citation type="submission" date="2021-01" db="UniProtKB">
        <authorList>
            <consortium name="EnsemblMetazoa"/>
        </authorList>
    </citation>
    <scope>IDENTIFICATION</scope>
</reference>
<feature type="transmembrane region" description="Helical" evidence="8">
    <location>
        <begin position="40"/>
        <end position="62"/>
    </location>
</feature>
<dbReference type="OMA" id="DFVCEYE"/>
<dbReference type="PANTHER" id="PTHR21461:SF87">
    <property type="entry name" value="GH12965P"/>
    <property type="match status" value="1"/>
</dbReference>
<feature type="region of interest" description="Disordered" evidence="9">
    <location>
        <begin position="1"/>
        <end position="28"/>
    </location>
</feature>
<dbReference type="EnsemblMetazoa" id="XM_011666313">
    <property type="protein sequence ID" value="XP_011664615"/>
    <property type="gene ID" value="LOC100891911"/>
</dbReference>
<evidence type="ECO:0000256" key="5">
    <source>
        <dbReference type="ARBA" id="ARBA00022692"/>
    </source>
</evidence>
<evidence type="ECO:0000256" key="9">
    <source>
        <dbReference type="SAM" id="MobiDB-lite"/>
    </source>
</evidence>
<keyword evidence="3 8" id="KW-0328">Glycosyltransferase</keyword>
<evidence type="ECO:0000256" key="8">
    <source>
        <dbReference type="RuleBase" id="RU366017"/>
    </source>
</evidence>
<evidence type="ECO:0000313" key="10">
    <source>
        <dbReference type="EnsemblMetazoa" id="XP_011664615"/>
    </source>
</evidence>
<dbReference type="GO" id="GO:0005737">
    <property type="term" value="C:cytoplasm"/>
    <property type="evidence" value="ECO:0000318"/>
    <property type="project" value="GO_Central"/>
</dbReference>
<evidence type="ECO:0000256" key="2">
    <source>
        <dbReference type="ARBA" id="ARBA00007647"/>
    </source>
</evidence>
<keyword evidence="7 8" id="KW-0472">Membrane</keyword>
<comment type="subcellular location">
    <subcellularLocation>
        <location evidence="1">Membrane</location>
        <topology evidence="1">Single-pass membrane protein</topology>
    </subcellularLocation>
</comment>
<dbReference type="PANTHER" id="PTHR21461">
    <property type="entry name" value="GLYCOSYLTRANSFERASE FAMILY 92 PROTEIN"/>
    <property type="match status" value="1"/>
</dbReference>
<protein>
    <recommendedName>
        <fullName evidence="8">Glycosyltransferase family 92 protein</fullName>
        <ecNumber evidence="8">2.4.1.-</ecNumber>
    </recommendedName>
</protein>
<evidence type="ECO:0000256" key="3">
    <source>
        <dbReference type="ARBA" id="ARBA00022676"/>
    </source>
</evidence>
<dbReference type="EC" id="2.4.1.-" evidence="8"/>
<feature type="compositionally biased region" description="Basic and acidic residues" evidence="9">
    <location>
        <begin position="16"/>
        <end position="28"/>
    </location>
</feature>
<keyword evidence="11" id="KW-1185">Reference proteome</keyword>
<dbReference type="GeneID" id="100891911"/>
<dbReference type="Pfam" id="PF01697">
    <property type="entry name" value="Glyco_transf_92"/>
    <property type="match status" value="1"/>
</dbReference>
<reference evidence="11" key="1">
    <citation type="submission" date="2015-02" db="EMBL/GenBank/DDBJ databases">
        <title>Genome sequencing for Strongylocentrotus purpuratus.</title>
        <authorList>
            <person name="Murali S."/>
            <person name="Liu Y."/>
            <person name="Vee V."/>
            <person name="English A."/>
            <person name="Wang M."/>
            <person name="Skinner E."/>
            <person name="Han Y."/>
            <person name="Muzny D.M."/>
            <person name="Worley K.C."/>
            <person name="Gibbs R.A."/>
        </authorList>
    </citation>
    <scope>NUCLEOTIDE SEQUENCE</scope>
</reference>
<dbReference type="OrthoDB" id="2526284at2759"/>
<evidence type="ECO:0000313" key="11">
    <source>
        <dbReference type="Proteomes" id="UP000007110"/>
    </source>
</evidence>
<evidence type="ECO:0000256" key="6">
    <source>
        <dbReference type="ARBA" id="ARBA00022989"/>
    </source>
</evidence>
<keyword evidence="6 8" id="KW-1133">Transmembrane helix</keyword>
<organism evidence="10 11">
    <name type="scientific">Strongylocentrotus purpuratus</name>
    <name type="common">Purple sea urchin</name>
    <dbReference type="NCBI Taxonomy" id="7668"/>
    <lineage>
        <taxon>Eukaryota</taxon>
        <taxon>Metazoa</taxon>
        <taxon>Echinodermata</taxon>
        <taxon>Eleutherozoa</taxon>
        <taxon>Echinozoa</taxon>
        <taxon>Echinoidea</taxon>
        <taxon>Euechinoidea</taxon>
        <taxon>Echinacea</taxon>
        <taxon>Camarodonta</taxon>
        <taxon>Echinidea</taxon>
        <taxon>Strongylocentrotidae</taxon>
        <taxon>Strongylocentrotus</taxon>
    </lineage>
</organism>
<dbReference type="InterPro" id="IPR008166">
    <property type="entry name" value="Glyco_transf_92"/>
</dbReference>
<proteinExistence type="inferred from homology"/>
<dbReference type="KEGG" id="spu:100891911"/>
<accession>A0A7M7HFG4</accession>
<dbReference type="GO" id="GO:0016020">
    <property type="term" value="C:membrane"/>
    <property type="evidence" value="ECO:0007669"/>
    <property type="project" value="UniProtKB-SubCell"/>
</dbReference>
<dbReference type="InParanoid" id="A0A7M7HFG4"/>
<evidence type="ECO:0000256" key="4">
    <source>
        <dbReference type="ARBA" id="ARBA00022679"/>
    </source>
</evidence>
<dbReference type="RefSeq" id="XP_011664615.1">
    <property type="nucleotide sequence ID" value="XM_011666313.2"/>
</dbReference>
<evidence type="ECO:0000256" key="7">
    <source>
        <dbReference type="ARBA" id="ARBA00023136"/>
    </source>
</evidence>
<sequence length="470" mass="54216">MENMQTPPTRYSRLRTQSEHSESDWAHRRHHMTSEVAKEMIPLAGAIIIVIALFIATTIVYLHTSSTPALRALAEKYKARELIRRRSTILPQDPPSTIFSSPRGDMCFLKSKLTRTGMPTVHSIFADPVSHKVVIVGVRLQYSDWRSDDFVCEYEKNKRVACDTVVNDDRSFGYRPQYVIIITCPIPMSLHERKNLSVSLYRGVEGIYSRTNSYENITVCSSGASKRQRRMLSVCTMLKDSDEFVPEWVAFHQHVGADHIFIYDNQVEEKSTLRETVAREIVSGLVTVIPWSHESTACKNYLEVQIAHENDCLWRNRHMSKWMVKIDVDEYVQPMNPDKPRITDYLSDPLYDRIGAARLQNWFFGRPNTTEPLGGQSLIQRNQWRAEEPTEPNASHDKNILRPINVHYFKIHAMKLGGPAVTLDPWKELRMVHYRGDNPRKLNFRLPDFSVQDTSMSDIIDLIAQTKPLT</sequence>
<comment type="similarity">
    <text evidence="2 8">Belongs to the glycosyltransferase 92 family.</text>
</comment>
<evidence type="ECO:0000256" key="1">
    <source>
        <dbReference type="ARBA" id="ARBA00004167"/>
    </source>
</evidence>
<dbReference type="GO" id="GO:0016757">
    <property type="term" value="F:glycosyltransferase activity"/>
    <property type="evidence" value="ECO:0000318"/>
    <property type="project" value="GO_Central"/>
</dbReference>